<dbReference type="SUPFAM" id="SSF64182">
    <property type="entry name" value="DHH phosphoesterases"/>
    <property type="match status" value="1"/>
</dbReference>
<organism evidence="1">
    <name type="scientific">marine sediment metagenome</name>
    <dbReference type="NCBI Taxonomy" id="412755"/>
    <lineage>
        <taxon>unclassified sequences</taxon>
        <taxon>metagenomes</taxon>
        <taxon>ecological metagenomes</taxon>
    </lineage>
</organism>
<feature type="non-terminal residue" evidence="1">
    <location>
        <position position="108"/>
    </location>
</feature>
<protein>
    <submittedName>
        <fullName evidence="1">Uncharacterized protein</fullName>
    </submittedName>
</protein>
<dbReference type="PANTHER" id="PTHR30255:SF2">
    <property type="entry name" value="SINGLE-STRANDED-DNA-SPECIFIC EXONUCLEASE RECJ"/>
    <property type="match status" value="1"/>
</dbReference>
<dbReference type="InterPro" id="IPR038763">
    <property type="entry name" value="DHH_sf"/>
</dbReference>
<dbReference type="InterPro" id="IPR051673">
    <property type="entry name" value="SSDNA_exonuclease_RecJ"/>
</dbReference>
<dbReference type="EMBL" id="BART01019182">
    <property type="protein sequence ID" value="GAG82911.1"/>
    <property type="molecule type" value="Genomic_DNA"/>
</dbReference>
<accession>X1CF98</accession>
<dbReference type="AlphaFoldDB" id="X1CF98"/>
<proteinExistence type="predicted"/>
<sequence length="108" mass="11988">MHEYPNSELSGSAMIYKVCKAYDEKYNHDLADNYIDLACTGLVGDMMNVSVLENRYIISKGLDLIESGNGNLGIKLLHELVLNSKKLTSEDIGFYIAPCINAVIRLSD</sequence>
<dbReference type="PANTHER" id="PTHR30255">
    <property type="entry name" value="SINGLE-STRANDED-DNA-SPECIFIC EXONUCLEASE RECJ"/>
    <property type="match status" value="1"/>
</dbReference>
<evidence type="ECO:0000313" key="1">
    <source>
        <dbReference type="EMBL" id="GAG82911.1"/>
    </source>
</evidence>
<dbReference type="Gene3D" id="3.90.1640.30">
    <property type="match status" value="1"/>
</dbReference>
<name>X1CF98_9ZZZZ</name>
<reference evidence="1" key="1">
    <citation type="journal article" date="2014" name="Front. Microbiol.">
        <title>High frequency of phylogenetically diverse reductive dehalogenase-homologous genes in deep subseafloor sedimentary metagenomes.</title>
        <authorList>
            <person name="Kawai M."/>
            <person name="Futagami T."/>
            <person name="Toyoda A."/>
            <person name="Takaki Y."/>
            <person name="Nishi S."/>
            <person name="Hori S."/>
            <person name="Arai W."/>
            <person name="Tsubouchi T."/>
            <person name="Morono Y."/>
            <person name="Uchiyama I."/>
            <person name="Ito T."/>
            <person name="Fujiyama A."/>
            <person name="Inagaki F."/>
            <person name="Takami H."/>
        </authorList>
    </citation>
    <scope>NUCLEOTIDE SEQUENCE</scope>
    <source>
        <strain evidence="1">Expedition CK06-06</strain>
    </source>
</reference>
<comment type="caution">
    <text evidence="1">The sequence shown here is derived from an EMBL/GenBank/DDBJ whole genome shotgun (WGS) entry which is preliminary data.</text>
</comment>
<gene>
    <name evidence="1" type="ORF">S01H4_35970</name>
</gene>